<evidence type="ECO:0000256" key="1">
    <source>
        <dbReference type="SAM" id="MobiDB-lite"/>
    </source>
</evidence>
<evidence type="ECO:0008006" key="3">
    <source>
        <dbReference type="Google" id="ProtNLM"/>
    </source>
</evidence>
<dbReference type="AlphaFoldDB" id="A0A6M3KZC0"/>
<sequence>MDKKHQFNETTEDYIGSVIQDEWNTGSQNLQAEINDFDAAIDMLEGVRSSKNYEWMSDIDLGEFVSIILTDSSIMANQYFQSRDFVDVYVEDGTEDGKAKCRAAKKLINASLNNRKINHYQKYMRARLINSLMGMVWLKCWWEKETRPEIIGYQTITKELDVDVYGNQIIDRFIQQPANVSFQQPVMGQVPVIDQFNYDIVSPKDVAYSNNYCYSAQDKEWIIIRSEMTFEELKKNERRNGYINLDLLSGKTQKPGDKISPPVQTESEKARMQEEQKKRADKSPTKPYTILERFGWYWAKVTRRDANGHPQLAEPGIDEHGEPIKDAELIEMIVTYAVSDSNKVLIRFQPQFCRTKNGLTYRPLIRGLCYIHPTKDTGLSDGKYLRDINVAINDTFNIAQDRTMLATLPVFKGNKYSLEDSSHVVIEPEGIIKLENPREDLIELQIKDNPVGAINQIGMLQNQSQKISSIFPTTMGQLPGQASTTATAIAGSETRTSARGNYKSLTIEYTMLCEFYWILLQLTWQFMDEKTAVSMLGGDVYSYDPETQYTYIPLSQNIEMEHNKYRKLQMIDQLVGRVANSMNPKTPALLNKLLVKAFELLGEEYSDFKDALLDENAPVMPQGNAPTNMGMPTSNQSGVPMSTMEMGTREGTSQGMIGRG</sequence>
<name>A0A6M3KZC0_9ZZZZ</name>
<protein>
    <recommendedName>
        <fullName evidence="3">Portal protein</fullName>
    </recommendedName>
</protein>
<evidence type="ECO:0000313" key="2">
    <source>
        <dbReference type="EMBL" id="QJA87526.1"/>
    </source>
</evidence>
<reference evidence="2" key="1">
    <citation type="submission" date="2020-03" db="EMBL/GenBank/DDBJ databases">
        <title>The deep terrestrial virosphere.</title>
        <authorList>
            <person name="Holmfeldt K."/>
            <person name="Nilsson E."/>
            <person name="Simone D."/>
            <person name="Lopez-Fernandez M."/>
            <person name="Wu X."/>
            <person name="de Brujin I."/>
            <person name="Lundin D."/>
            <person name="Andersson A."/>
            <person name="Bertilsson S."/>
            <person name="Dopson M."/>
        </authorList>
    </citation>
    <scope>NUCLEOTIDE SEQUENCE</scope>
    <source>
        <strain evidence="2">MM415B02971</strain>
    </source>
</reference>
<proteinExistence type="predicted"/>
<gene>
    <name evidence="2" type="ORF">MM415B02971_0005</name>
</gene>
<accession>A0A6M3KZC0</accession>
<organism evidence="2">
    <name type="scientific">viral metagenome</name>
    <dbReference type="NCBI Taxonomy" id="1070528"/>
    <lineage>
        <taxon>unclassified sequences</taxon>
        <taxon>metagenomes</taxon>
        <taxon>organismal metagenomes</taxon>
    </lineage>
</organism>
<feature type="region of interest" description="Disordered" evidence="1">
    <location>
        <begin position="252"/>
        <end position="284"/>
    </location>
</feature>
<feature type="compositionally biased region" description="Basic and acidic residues" evidence="1">
    <location>
        <begin position="266"/>
        <end position="284"/>
    </location>
</feature>
<dbReference type="EMBL" id="MT142713">
    <property type="protein sequence ID" value="QJA87526.1"/>
    <property type="molecule type" value="Genomic_DNA"/>
</dbReference>